<dbReference type="RefSeq" id="WP_345405101.1">
    <property type="nucleotide sequence ID" value="NZ_BAABLA010000119.1"/>
</dbReference>
<keyword evidence="3" id="KW-1185">Reference proteome</keyword>
<evidence type="ECO:0000313" key="3">
    <source>
        <dbReference type="Proteomes" id="UP001596337"/>
    </source>
</evidence>
<comment type="caution">
    <text evidence="2">The sequence shown here is derived from an EMBL/GenBank/DDBJ whole genome shotgun (WGS) entry which is preliminary data.</text>
</comment>
<sequence>MLLTGPLPDGETGGRDEYAWRANFFSARYLSAFAFTDHSGRLRAARGLRAYAGLSPVGDWSGANDDRPAEREP</sequence>
<evidence type="ECO:0000256" key="1">
    <source>
        <dbReference type="SAM" id="MobiDB-lite"/>
    </source>
</evidence>
<feature type="compositionally biased region" description="Basic and acidic residues" evidence="1">
    <location>
        <begin position="64"/>
        <end position="73"/>
    </location>
</feature>
<proteinExistence type="predicted"/>
<feature type="region of interest" description="Disordered" evidence="1">
    <location>
        <begin position="54"/>
        <end position="73"/>
    </location>
</feature>
<accession>A0ABW2C876</accession>
<protein>
    <submittedName>
        <fullName evidence="2">Uncharacterized protein</fullName>
    </submittedName>
</protein>
<reference evidence="3" key="1">
    <citation type="journal article" date="2019" name="Int. J. Syst. Evol. Microbiol.">
        <title>The Global Catalogue of Microorganisms (GCM) 10K type strain sequencing project: providing services to taxonomists for standard genome sequencing and annotation.</title>
        <authorList>
            <consortium name="The Broad Institute Genomics Platform"/>
            <consortium name="The Broad Institute Genome Sequencing Center for Infectious Disease"/>
            <person name="Wu L."/>
            <person name="Ma J."/>
        </authorList>
    </citation>
    <scope>NUCLEOTIDE SEQUENCE [LARGE SCALE GENOMIC DNA]</scope>
    <source>
        <strain evidence="3">KCTC 32255</strain>
    </source>
</reference>
<organism evidence="2 3">
    <name type="scientific">Haloechinothrix salitolerans</name>
    <dbReference type="NCBI Taxonomy" id="926830"/>
    <lineage>
        <taxon>Bacteria</taxon>
        <taxon>Bacillati</taxon>
        <taxon>Actinomycetota</taxon>
        <taxon>Actinomycetes</taxon>
        <taxon>Pseudonocardiales</taxon>
        <taxon>Pseudonocardiaceae</taxon>
        <taxon>Haloechinothrix</taxon>
    </lineage>
</organism>
<name>A0ABW2C876_9PSEU</name>
<evidence type="ECO:0000313" key="2">
    <source>
        <dbReference type="EMBL" id="MFC6870707.1"/>
    </source>
</evidence>
<dbReference type="EMBL" id="JBHSXX010000001">
    <property type="protein sequence ID" value="MFC6870707.1"/>
    <property type="molecule type" value="Genomic_DNA"/>
</dbReference>
<gene>
    <name evidence="2" type="ORF">ACFQGD_26605</name>
</gene>
<dbReference type="Proteomes" id="UP001596337">
    <property type="component" value="Unassembled WGS sequence"/>
</dbReference>